<dbReference type="InterPro" id="IPR036188">
    <property type="entry name" value="FAD/NAD-bd_sf"/>
</dbReference>
<reference evidence="5" key="1">
    <citation type="journal article" date="2016" name="Nat. Genet.">
        <title>A high-quality carrot genome assembly provides new insights into carotenoid accumulation and asterid genome evolution.</title>
        <authorList>
            <person name="Iorizzo M."/>
            <person name="Ellison S."/>
            <person name="Senalik D."/>
            <person name="Zeng P."/>
            <person name="Satapoomin P."/>
            <person name="Huang J."/>
            <person name="Bowman M."/>
            <person name="Iovene M."/>
            <person name="Sanseverino W."/>
            <person name="Cavagnaro P."/>
            <person name="Yildiz M."/>
            <person name="Macko-Podgorni A."/>
            <person name="Moranska E."/>
            <person name="Grzebelus E."/>
            <person name="Grzebelus D."/>
            <person name="Ashrafi H."/>
            <person name="Zheng Z."/>
            <person name="Cheng S."/>
            <person name="Spooner D."/>
            <person name="Van Deynze A."/>
            <person name="Simon P."/>
        </authorList>
    </citation>
    <scope>NUCLEOTIDE SEQUENCE [LARGE SCALE GENOMIC DNA]</scope>
    <source>
        <tissue evidence="5">Leaf</tissue>
    </source>
</reference>
<organism evidence="5">
    <name type="scientific">Daucus carota subsp. sativus</name>
    <name type="common">Carrot</name>
    <dbReference type="NCBI Taxonomy" id="79200"/>
    <lineage>
        <taxon>Eukaryota</taxon>
        <taxon>Viridiplantae</taxon>
        <taxon>Streptophyta</taxon>
        <taxon>Embryophyta</taxon>
        <taxon>Tracheophyta</taxon>
        <taxon>Spermatophyta</taxon>
        <taxon>Magnoliopsida</taxon>
        <taxon>eudicotyledons</taxon>
        <taxon>Gunneridae</taxon>
        <taxon>Pentapetalae</taxon>
        <taxon>asterids</taxon>
        <taxon>campanulids</taxon>
        <taxon>Apiales</taxon>
        <taxon>Apiaceae</taxon>
        <taxon>Apioideae</taxon>
        <taxon>Scandiceae</taxon>
        <taxon>Daucinae</taxon>
        <taxon>Daucus</taxon>
        <taxon>Daucus sect. Daucus</taxon>
    </lineage>
</organism>
<name>A0A166GPH1_DAUCS</name>
<dbReference type="AlphaFoldDB" id="A0A166GPH1"/>
<dbReference type="KEGG" id="dcr:108205119"/>
<dbReference type="EMBL" id="LNRQ01000001">
    <property type="protein sequence ID" value="KZN09195.1"/>
    <property type="molecule type" value="Genomic_DNA"/>
</dbReference>
<dbReference type="PANTHER" id="PTHR45934:SF2">
    <property type="entry name" value="MONOOXYGENASE 1"/>
    <property type="match status" value="1"/>
</dbReference>
<comment type="similarity">
    <text evidence="3">Belongs to the 3-hydroxybenzoate 6-hydroxylase family.</text>
</comment>
<dbReference type="GO" id="GO:0071949">
    <property type="term" value="F:FAD binding"/>
    <property type="evidence" value="ECO:0007669"/>
    <property type="project" value="InterPro"/>
</dbReference>
<dbReference type="PANTHER" id="PTHR45934">
    <property type="entry name" value="FAD/NAD(P)-BINDING OXIDOREDUCTASE FAMILY PROTEIN"/>
    <property type="match status" value="1"/>
</dbReference>
<dbReference type="OMA" id="HRYTSTY"/>
<sequence length="402" mass="44875">MMGGTEGGEVTCDIVIVGAGICGLATALALHRKGMKCIVLERSEVLRYEGGAIGIMTNGWLALDQLGVASILREAAYPLLGRKIIWLDSNRQQDTPFMNGSEEVRRLKRSDLINTLYNALPPDVVKFGHQTVSVKLDPQTNYPVLQLQDGKSISAKILLGCDGANSVVADFLQLKTTKVLARCVTRGLTNYPNGHELTPEFVLTIRNNTSVGRIPVDSKLVYWFVSHPWVQTDKNVSQDNELIRQHTLQVVRTFPKETLKMIEDYDPDSLSLTRMTYRAPWDLLVENFRKGTVTVAGDAMHVMVPFLGQGGSAALEDAVVLARNLSKKFLSTATDPRSIEEALDQYIKERRMRIFELSAQSYITGMLDIESTPLLLRFVFNVLRAILFRDAKRHSRYDCGTL</sequence>
<dbReference type="OrthoDB" id="47494at2759"/>
<dbReference type="Gene3D" id="3.50.50.60">
    <property type="entry name" value="FAD/NAD(P)-binding domain"/>
    <property type="match status" value="1"/>
</dbReference>
<dbReference type="Gramene" id="KZN09195">
    <property type="protein sequence ID" value="KZN09195"/>
    <property type="gene ID" value="DCAR_001851"/>
</dbReference>
<dbReference type="GO" id="GO:0004497">
    <property type="term" value="F:monooxygenase activity"/>
    <property type="evidence" value="ECO:0007669"/>
    <property type="project" value="UniProtKB-KW"/>
</dbReference>
<gene>
    <name evidence="5" type="ORF">DCAR_001851</name>
</gene>
<protein>
    <recommendedName>
        <fullName evidence="4">FAD-binding domain-containing protein</fullName>
    </recommendedName>
</protein>
<accession>A0A166GPH1</accession>
<evidence type="ECO:0000256" key="2">
    <source>
        <dbReference type="ARBA" id="ARBA00023033"/>
    </source>
</evidence>
<dbReference type="InterPro" id="IPR002938">
    <property type="entry name" value="FAD-bd"/>
</dbReference>
<feature type="domain" description="FAD-binding" evidence="4">
    <location>
        <begin position="12"/>
        <end position="354"/>
    </location>
</feature>
<keyword evidence="1" id="KW-0560">Oxidoreductase</keyword>
<evidence type="ECO:0000256" key="3">
    <source>
        <dbReference type="ARBA" id="ARBA00024018"/>
    </source>
</evidence>
<proteinExistence type="inferred from homology"/>
<dbReference type="PRINTS" id="PR00420">
    <property type="entry name" value="RNGMNOXGNASE"/>
</dbReference>
<keyword evidence="2" id="KW-0503">Monooxygenase</keyword>
<dbReference type="InterPro" id="IPR044560">
    <property type="entry name" value="MOase"/>
</dbReference>
<comment type="caution">
    <text evidence="5">The sequence shown here is derived from an EMBL/GenBank/DDBJ whole genome shotgun (WGS) entry which is preliminary data.</text>
</comment>
<evidence type="ECO:0000259" key="4">
    <source>
        <dbReference type="Pfam" id="PF01494"/>
    </source>
</evidence>
<evidence type="ECO:0000256" key="1">
    <source>
        <dbReference type="ARBA" id="ARBA00023002"/>
    </source>
</evidence>
<dbReference type="SUPFAM" id="SSF51905">
    <property type="entry name" value="FAD/NAD(P)-binding domain"/>
    <property type="match status" value="1"/>
</dbReference>
<dbReference type="STRING" id="79200.A0A166GPH1"/>
<evidence type="ECO:0000313" key="5">
    <source>
        <dbReference type="EMBL" id="KZN09195.1"/>
    </source>
</evidence>
<dbReference type="Pfam" id="PF01494">
    <property type="entry name" value="FAD_binding_3"/>
    <property type="match status" value="1"/>
</dbReference>